<dbReference type="EMBL" id="JARJLG010000086">
    <property type="protein sequence ID" value="KAJ7749270.1"/>
    <property type="molecule type" value="Genomic_DNA"/>
</dbReference>
<gene>
    <name evidence="1" type="ORF">DFH07DRAFT_775439</name>
</gene>
<dbReference type="Proteomes" id="UP001215280">
    <property type="component" value="Unassembled WGS sequence"/>
</dbReference>
<reference evidence="1" key="1">
    <citation type="submission" date="2023-03" db="EMBL/GenBank/DDBJ databases">
        <title>Massive genome expansion in bonnet fungi (Mycena s.s.) driven by repeated elements and novel gene families across ecological guilds.</title>
        <authorList>
            <consortium name="Lawrence Berkeley National Laboratory"/>
            <person name="Harder C.B."/>
            <person name="Miyauchi S."/>
            <person name="Viragh M."/>
            <person name="Kuo A."/>
            <person name="Thoen E."/>
            <person name="Andreopoulos B."/>
            <person name="Lu D."/>
            <person name="Skrede I."/>
            <person name="Drula E."/>
            <person name="Henrissat B."/>
            <person name="Morin E."/>
            <person name="Kohler A."/>
            <person name="Barry K."/>
            <person name="LaButti K."/>
            <person name="Morin E."/>
            <person name="Salamov A."/>
            <person name="Lipzen A."/>
            <person name="Mereny Z."/>
            <person name="Hegedus B."/>
            <person name="Baldrian P."/>
            <person name="Stursova M."/>
            <person name="Weitz H."/>
            <person name="Taylor A."/>
            <person name="Grigoriev I.V."/>
            <person name="Nagy L.G."/>
            <person name="Martin F."/>
            <person name="Kauserud H."/>
        </authorList>
    </citation>
    <scope>NUCLEOTIDE SEQUENCE</scope>
    <source>
        <strain evidence="1">CBHHK188m</strain>
    </source>
</reference>
<name>A0AAD7IRZ5_9AGAR</name>
<sequence length="338" mass="38354">MTGFLERDVMRGWSETMLDVPRSSYLVTTLDPRLDSASILEGSESLHPESTILMQFLLRRRNSDSDRFSRIIDSGRFSTLESVVKSTPESAHASRAVEGAQTRQTTQIVLDYRCEPLRCRGFHVQRSGCWVSCTSLIRCDRRTYRFKITQTQAILDLNRLDIETVMINTTLSRTAEWIRTGCNYTLDELERDILPNAAETGALGSAVASGLDAEFPRVAEAMVGRLVLHLLGQQIRNGAFLCIFKYDLRMFAAAAVAIVGNLVDLRDYCHWYSDNATYVHDVRHLDTIYAAHAATAVADYPVRYRTDIPIALYHYTTIPIVFFNVDLFKPDTKIMARY</sequence>
<evidence type="ECO:0000313" key="2">
    <source>
        <dbReference type="Proteomes" id="UP001215280"/>
    </source>
</evidence>
<evidence type="ECO:0000313" key="1">
    <source>
        <dbReference type="EMBL" id="KAJ7749270.1"/>
    </source>
</evidence>
<comment type="caution">
    <text evidence="1">The sequence shown here is derived from an EMBL/GenBank/DDBJ whole genome shotgun (WGS) entry which is preliminary data.</text>
</comment>
<keyword evidence="2" id="KW-1185">Reference proteome</keyword>
<protein>
    <submittedName>
        <fullName evidence="1">Uncharacterized protein</fullName>
    </submittedName>
</protein>
<organism evidence="1 2">
    <name type="scientific">Mycena maculata</name>
    <dbReference type="NCBI Taxonomy" id="230809"/>
    <lineage>
        <taxon>Eukaryota</taxon>
        <taxon>Fungi</taxon>
        <taxon>Dikarya</taxon>
        <taxon>Basidiomycota</taxon>
        <taxon>Agaricomycotina</taxon>
        <taxon>Agaricomycetes</taxon>
        <taxon>Agaricomycetidae</taxon>
        <taxon>Agaricales</taxon>
        <taxon>Marasmiineae</taxon>
        <taxon>Mycenaceae</taxon>
        <taxon>Mycena</taxon>
    </lineage>
</organism>
<dbReference type="AlphaFoldDB" id="A0AAD7IRZ5"/>
<proteinExistence type="predicted"/>
<accession>A0AAD7IRZ5</accession>